<evidence type="ECO:0000313" key="3">
    <source>
        <dbReference type="Proteomes" id="UP000027443"/>
    </source>
</evidence>
<feature type="chain" id="PRO_5045281113" description="Secreted protein" evidence="1">
    <location>
        <begin position="25"/>
        <end position="156"/>
    </location>
</feature>
<dbReference type="EMBL" id="JHDU01000036">
    <property type="protein sequence ID" value="KDR60931.1"/>
    <property type="molecule type" value="Genomic_DNA"/>
</dbReference>
<evidence type="ECO:0000256" key="1">
    <source>
        <dbReference type="SAM" id="SignalP"/>
    </source>
</evidence>
<dbReference type="Proteomes" id="UP000027443">
    <property type="component" value="Unassembled WGS sequence"/>
</dbReference>
<keyword evidence="3" id="KW-1185">Reference proteome</keyword>
<name>A0ABR4S5L2_9ACTN</name>
<proteinExistence type="predicted"/>
<sequence length="156" mass="17190">MKMIKRFLVAGAALALLAPASASATPSAAAEGVNWRIKCQAKDPKGRLIVVRYGNSKFGWNHFSGKHNIRNCGVINAATRDKADKVEGARLEYWAYALRNNDPNTRVRIVVVVQYARQTNGKPPPILTAPRGETIGVITAYCKNQKNNKCPNWVNE</sequence>
<keyword evidence="1" id="KW-0732">Signal</keyword>
<evidence type="ECO:0008006" key="4">
    <source>
        <dbReference type="Google" id="ProtNLM"/>
    </source>
</evidence>
<organism evidence="2 3">
    <name type="scientific">Streptomyces wadayamensis</name>
    <dbReference type="NCBI Taxonomy" id="141454"/>
    <lineage>
        <taxon>Bacteria</taxon>
        <taxon>Bacillati</taxon>
        <taxon>Actinomycetota</taxon>
        <taxon>Actinomycetes</taxon>
        <taxon>Kitasatosporales</taxon>
        <taxon>Streptomycetaceae</taxon>
        <taxon>Streptomyces</taxon>
    </lineage>
</organism>
<comment type="caution">
    <text evidence="2">The sequence shown here is derived from an EMBL/GenBank/DDBJ whole genome shotgun (WGS) entry which is preliminary data.</text>
</comment>
<accession>A0ABR4S5L2</accession>
<gene>
    <name evidence="2" type="ORF">DC60_02795</name>
</gene>
<dbReference type="RefSeq" id="WP_049978504.1">
    <property type="nucleotide sequence ID" value="NZ_JHDU01000036.1"/>
</dbReference>
<reference evidence="2 3" key="1">
    <citation type="submission" date="2014-03" db="EMBL/GenBank/DDBJ databases">
        <title>Genome Sequence of Streptomyces wadayamensis A23 strain, an endophytic actinobacteria from Citrus reticulata.</title>
        <authorList>
            <person name="de Oliveira L.G."/>
            <person name="Tormet G.D."/>
            <person name="Marcon J."/>
            <person name="Samborsky M."/>
            <person name="Araujo W.L."/>
            <person name="de Azevedo J.L."/>
        </authorList>
    </citation>
    <scope>NUCLEOTIDE SEQUENCE [LARGE SCALE GENOMIC DNA]</scope>
    <source>
        <strain evidence="2 3">A23</strain>
    </source>
</reference>
<feature type="signal peptide" evidence="1">
    <location>
        <begin position="1"/>
        <end position="24"/>
    </location>
</feature>
<evidence type="ECO:0000313" key="2">
    <source>
        <dbReference type="EMBL" id="KDR60931.1"/>
    </source>
</evidence>
<protein>
    <recommendedName>
        <fullName evidence="4">Secreted protein</fullName>
    </recommendedName>
</protein>